<dbReference type="AlphaFoldDB" id="A0A7Y8KN72"/>
<dbReference type="InterPro" id="IPR036661">
    <property type="entry name" value="Luciferase-like_sf"/>
</dbReference>
<dbReference type="Pfam" id="PF00296">
    <property type="entry name" value="Bac_luciferase"/>
    <property type="match status" value="1"/>
</dbReference>
<dbReference type="PANTHER" id="PTHR42847:SF4">
    <property type="entry name" value="ALKANESULFONATE MONOOXYGENASE-RELATED"/>
    <property type="match status" value="1"/>
</dbReference>
<evidence type="ECO:0000256" key="1">
    <source>
        <dbReference type="ARBA" id="ARBA00007044"/>
    </source>
</evidence>
<comment type="similarity">
    <text evidence="1">Belongs to the SsuD family.</text>
</comment>
<dbReference type="SUPFAM" id="SSF51679">
    <property type="entry name" value="Bacterial luciferase-like"/>
    <property type="match status" value="1"/>
</dbReference>
<dbReference type="GO" id="GO:0016705">
    <property type="term" value="F:oxidoreductase activity, acting on paired donors, with incorporation or reduction of molecular oxygen"/>
    <property type="evidence" value="ECO:0007669"/>
    <property type="project" value="InterPro"/>
</dbReference>
<feature type="domain" description="Luciferase-like" evidence="6">
    <location>
        <begin position="31"/>
        <end position="339"/>
    </location>
</feature>
<dbReference type="RefSeq" id="WP_017526919.1">
    <property type="nucleotide sequence ID" value="NZ_JACAQV010000006.1"/>
</dbReference>
<dbReference type="PANTHER" id="PTHR42847">
    <property type="entry name" value="ALKANESULFONATE MONOOXYGENASE"/>
    <property type="match status" value="1"/>
</dbReference>
<dbReference type="Gene3D" id="3.20.20.30">
    <property type="entry name" value="Luciferase-like domain"/>
    <property type="match status" value="1"/>
</dbReference>
<evidence type="ECO:0000256" key="3">
    <source>
        <dbReference type="ARBA" id="ARBA00022643"/>
    </source>
</evidence>
<dbReference type="InterPro" id="IPR011251">
    <property type="entry name" value="Luciferase-like_dom"/>
</dbReference>
<dbReference type="GO" id="GO:0004497">
    <property type="term" value="F:monooxygenase activity"/>
    <property type="evidence" value="ECO:0007669"/>
    <property type="project" value="UniProtKB-KW"/>
</dbReference>
<accession>A0A7Y8KN72</accession>
<dbReference type="EMBL" id="JACAQV010000006">
    <property type="protein sequence ID" value="NWF07177.1"/>
    <property type="molecule type" value="Genomic_DNA"/>
</dbReference>
<keyword evidence="4" id="KW-0560">Oxidoreductase</keyword>
<evidence type="ECO:0000256" key="2">
    <source>
        <dbReference type="ARBA" id="ARBA00022630"/>
    </source>
</evidence>
<evidence type="ECO:0000256" key="4">
    <source>
        <dbReference type="ARBA" id="ARBA00023002"/>
    </source>
</evidence>
<evidence type="ECO:0000313" key="8">
    <source>
        <dbReference type="Proteomes" id="UP000561369"/>
    </source>
</evidence>
<keyword evidence="5" id="KW-0503">Monooxygenase</keyword>
<gene>
    <name evidence="7" type="ORF">HX810_05795</name>
</gene>
<dbReference type="Proteomes" id="UP000561369">
    <property type="component" value="Unassembled WGS sequence"/>
</dbReference>
<keyword evidence="2" id="KW-0285">Flavoprotein</keyword>
<name>A0A7Y8KN72_9PSED</name>
<comment type="caution">
    <text evidence="7">The sequence shown here is derived from an EMBL/GenBank/DDBJ whole genome shotgun (WGS) entry which is preliminary data.</text>
</comment>
<keyword evidence="3" id="KW-0288">FMN</keyword>
<dbReference type="InterPro" id="IPR050172">
    <property type="entry name" value="SsuD_RutA_monooxygenase"/>
</dbReference>
<sequence length="376" mass="41772">MTNELPVTQNPMWGPNRLKLGVFGINGGAAFTNHPDRFVPTWDNNLRIAKMADRLGIEALVSASRWKAFAKDGHYSGDLYETFTWAAAAAAVTERICVMSTVHLSVMHPIIAAKCSATVDLISKGRHGLNLVCGWYREEMEMFGDAMYGHDDRYGLADEWVQTFDRLWVEKEGFDFEGKFYNLKQAIVQPKSPHPRPVLMNAGGSDRGREFAAKNCDVAFIIPQDPRPESLKKQVDHYRDFAREQYGKEIQVWMSSYVVQRDSVEEARAYVEDYVVTQGDDEGVDAFIANNIGNAKTMPEGVMEKMKFAIAAGYGGYPLLGTAQDIAATLSSISDAGVDGVLLTWLDYEAGLSNFGETVLPLLEQQGLRSPVADFD</sequence>
<organism evidence="7 8">
    <name type="scientific">Pseudomonas salomonii</name>
    <dbReference type="NCBI Taxonomy" id="191391"/>
    <lineage>
        <taxon>Bacteria</taxon>
        <taxon>Pseudomonadati</taxon>
        <taxon>Pseudomonadota</taxon>
        <taxon>Gammaproteobacteria</taxon>
        <taxon>Pseudomonadales</taxon>
        <taxon>Pseudomonadaceae</taxon>
        <taxon>Pseudomonas</taxon>
    </lineage>
</organism>
<evidence type="ECO:0000313" key="7">
    <source>
        <dbReference type="EMBL" id="NWF07177.1"/>
    </source>
</evidence>
<protein>
    <submittedName>
        <fullName evidence="7">LLM class flavin-dependent oxidoreductase</fullName>
    </submittedName>
</protein>
<reference evidence="7 8" key="1">
    <citation type="submission" date="2020-04" db="EMBL/GenBank/DDBJ databases">
        <title>Molecular characterization of pseudomonads from Agaricus bisporus reveal novel blotch 2 pathogens in Western Europe.</title>
        <authorList>
            <person name="Taparia T."/>
            <person name="Krijger M."/>
            <person name="Haynes E."/>
            <person name="Elpinstone J.G."/>
            <person name="Noble R."/>
            <person name="Van Der Wolf J."/>
        </authorList>
    </citation>
    <scope>NUCLEOTIDE SEQUENCE [LARGE SCALE GENOMIC DNA]</scope>
    <source>
        <strain evidence="7 8">IPO3765</strain>
    </source>
</reference>
<evidence type="ECO:0000259" key="6">
    <source>
        <dbReference type="Pfam" id="PF00296"/>
    </source>
</evidence>
<evidence type="ECO:0000256" key="5">
    <source>
        <dbReference type="ARBA" id="ARBA00023033"/>
    </source>
</evidence>
<proteinExistence type="inferred from homology"/>